<dbReference type="Proteomes" id="UP000442334">
    <property type="component" value="Unassembled WGS sequence"/>
</dbReference>
<dbReference type="SUPFAM" id="SSF52540">
    <property type="entry name" value="P-loop containing nucleoside triphosphate hydrolases"/>
    <property type="match status" value="1"/>
</dbReference>
<dbReference type="EMBL" id="WCUA01000148">
    <property type="protein sequence ID" value="KAB4179410.1"/>
    <property type="molecule type" value="Genomic_DNA"/>
</dbReference>
<proteinExistence type="predicted"/>
<dbReference type="AlphaFoldDB" id="A0A7J5GQM6"/>
<name>A0A7J5GQM6_BACUN</name>
<reference evidence="2 3" key="1">
    <citation type="journal article" date="2019" name="Nat. Med.">
        <title>A library of human gut bacterial isolates paired with longitudinal multiomics data enables mechanistic microbiome research.</title>
        <authorList>
            <person name="Poyet M."/>
            <person name="Groussin M."/>
            <person name="Gibbons S.M."/>
            <person name="Avila-Pacheco J."/>
            <person name="Jiang X."/>
            <person name="Kearney S.M."/>
            <person name="Perrotta A.R."/>
            <person name="Berdy B."/>
            <person name="Zhao S."/>
            <person name="Lieberman T.D."/>
            <person name="Swanson P.K."/>
            <person name="Smith M."/>
            <person name="Roesemann S."/>
            <person name="Alexander J.E."/>
            <person name="Rich S.A."/>
            <person name="Livny J."/>
            <person name="Vlamakis H."/>
            <person name="Clish C."/>
            <person name="Bullock K."/>
            <person name="Deik A."/>
            <person name="Scott J."/>
            <person name="Pierce K.A."/>
            <person name="Xavier R.J."/>
            <person name="Alm E.J."/>
        </authorList>
    </citation>
    <scope>NUCLEOTIDE SEQUENCE [LARGE SCALE GENOMIC DNA]</scope>
    <source>
        <strain evidence="2 3">BIOML-A21</strain>
    </source>
</reference>
<dbReference type="RefSeq" id="WP_151874790.1">
    <property type="nucleotide sequence ID" value="NZ_WCUA01000148.1"/>
</dbReference>
<feature type="domain" description="DNA2/NAM7 helicase helicase" evidence="1">
    <location>
        <begin position="183"/>
        <end position="247"/>
    </location>
</feature>
<gene>
    <name evidence="2" type="ORF">GAQ34_22780</name>
</gene>
<accession>A0A7J5GQM6</accession>
<dbReference type="GO" id="GO:0004386">
    <property type="term" value="F:helicase activity"/>
    <property type="evidence" value="ECO:0007669"/>
    <property type="project" value="InterPro"/>
</dbReference>
<protein>
    <submittedName>
        <fullName evidence="2">AAA family ATPase</fullName>
    </submittedName>
</protein>
<dbReference type="PANTHER" id="PTHR10887">
    <property type="entry name" value="DNA2/NAM7 HELICASE FAMILY"/>
    <property type="match status" value="1"/>
</dbReference>
<dbReference type="InterPro" id="IPR027417">
    <property type="entry name" value="P-loop_NTPase"/>
</dbReference>
<dbReference type="Pfam" id="PF13086">
    <property type="entry name" value="AAA_11"/>
    <property type="match status" value="1"/>
</dbReference>
<feature type="non-terminal residue" evidence="2">
    <location>
        <position position="277"/>
    </location>
</feature>
<dbReference type="InterPro" id="IPR045055">
    <property type="entry name" value="DNA2/NAM7-like"/>
</dbReference>
<dbReference type="Gene3D" id="3.40.50.300">
    <property type="entry name" value="P-loop containing nucleotide triphosphate hydrolases"/>
    <property type="match status" value="1"/>
</dbReference>
<sequence length="277" mass="31365">MIDTSENLIIIKGQIKTPEIESCQNHNGNYKVVFRNVPSAYTYKEENVLWLTDPDKPDPNNYQIISKGRTLSNIKALSIFKTGSHNYWHIRFLNGKEYDYREKDLEIIESCLGESRSKSIFEYLKKVADANELKADDGTKLLAKQYEKIHFIANNRAIAVYLNPQKYKMQTRTASTLIFPFGCNASQQKAVQAAFENQISVVQGPPGTGKTQTILNIIANILVRGKTVQVVSNNNSAIVNVLEKLSKYDMGFIVALLGSTANKEKFIETQEEEKQYP</sequence>
<evidence type="ECO:0000313" key="2">
    <source>
        <dbReference type="EMBL" id="KAB4179410.1"/>
    </source>
</evidence>
<evidence type="ECO:0000259" key="1">
    <source>
        <dbReference type="Pfam" id="PF13086"/>
    </source>
</evidence>
<dbReference type="PANTHER" id="PTHR10887:SF530">
    <property type="entry name" value="SUPERFAMILY I DNA HELICASES"/>
    <property type="match status" value="1"/>
</dbReference>
<comment type="caution">
    <text evidence="2">The sequence shown here is derived from an EMBL/GenBank/DDBJ whole genome shotgun (WGS) entry which is preliminary data.</text>
</comment>
<dbReference type="InterPro" id="IPR041677">
    <property type="entry name" value="DNA2/NAM7_AAA_11"/>
</dbReference>
<evidence type="ECO:0000313" key="3">
    <source>
        <dbReference type="Proteomes" id="UP000442334"/>
    </source>
</evidence>
<organism evidence="2 3">
    <name type="scientific">Bacteroides uniformis</name>
    <dbReference type="NCBI Taxonomy" id="820"/>
    <lineage>
        <taxon>Bacteria</taxon>
        <taxon>Pseudomonadati</taxon>
        <taxon>Bacteroidota</taxon>
        <taxon>Bacteroidia</taxon>
        <taxon>Bacteroidales</taxon>
        <taxon>Bacteroidaceae</taxon>
        <taxon>Bacteroides</taxon>
    </lineage>
</organism>